<dbReference type="Gene3D" id="3.90.840.10">
    <property type="entry name" value="Thiol-activated cytolysin superfamily/Thiol-activated cytolysin, alpha-beta domain"/>
    <property type="match status" value="1"/>
</dbReference>
<accession>A0ABT1EAE4</accession>
<gene>
    <name evidence="3" type="ORF">NK125_10305</name>
</gene>
<dbReference type="PRINTS" id="PR01400">
    <property type="entry name" value="TACYTOLYSIN"/>
</dbReference>
<dbReference type="Pfam" id="PF01289">
    <property type="entry name" value="Thiol_cytolysin"/>
    <property type="match status" value="1"/>
</dbReference>
<keyword evidence="1" id="KW-0446">Lipid-binding</keyword>
<name>A0ABT1EAE4_9FIRM</name>
<dbReference type="Gene3D" id="3.40.30.40">
    <property type="entry name" value="Perfringolysin"/>
    <property type="match status" value="1"/>
</dbReference>
<proteinExistence type="inferred from homology"/>
<keyword evidence="1" id="KW-1134">Transmembrane beta strand</keyword>
<comment type="caution">
    <text evidence="3">The sequence shown here is derived from an EMBL/GenBank/DDBJ whole genome shotgun (WGS) entry which is preliminary data.</text>
</comment>
<keyword evidence="1" id="KW-1032">Host cell membrane</keyword>
<feature type="signal peptide" evidence="1">
    <location>
        <begin position="1"/>
        <end position="32"/>
    </location>
</feature>
<comment type="function">
    <text evidence="1">A cholesterol-dependent toxin that causes cytolysis by forming pores in cholesterol containing host membranes. After binding to target membranes, the protein undergoes a major conformation change, leading to its insertion in the host membrane and formation of an oligomeric pore complex. Cholesterol is required for binding to host membranes, membrane insertion and pore formation; cholesterol binding is mediated by a Thr-Leu pair in the C-terminus. Can be reversibly inactivated by oxidation.</text>
</comment>
<keyword evidence="1" id="KW-0472">Membrane</keyword>
<keyword evidence="1" id="KW-0964">Secreted</keyword>
<feature type="chain" id="PRO_5044960686" description="Thiol-activated cytolysin" evidence="1">
    <location>
        <begin position="33"/>
        <end position="803"/>
    </location>
</feature>
<comment type="subcellular location">
    <subcellularLocation>
        <location evidence="1">Secreted</location>
    </subcellularLocation>
    <subcellularLocation>
        <location evidence="1">Host cell membrane</location>
        <topology evidence="1">Multi-pass membrane protein</topology>
    </subcellularLocation>
</comment>
<feature type="region of interest" description="Disordered" evidence="2">
    <location>
        <begin position="264"/>
        <end position="283"/>
    </location>
</feature>
<dbReference type="EMBL" id="JAMZFW010000014">
    <property type="protein sequence ID" value="MCP1102808.1"/>
    <property type="molecule type" value="Genomic_DNA"/>
</dbReference>
<reference evidence="3 4" key="1">
    <citation type="journal article" date="2022" name="Genome Biol. Evol.">
        <title>Host diet, physiology and behaviors set the stage for Lachnospiraceae cladogenesis.</title>
        <authorList>
            <person name="Vera-Ponce De Leon A."/>
            <person name="Schneider M."/>
            <person name="Jahnes B.C."/>
            <person name="Sadowski V."/>
            <person name="Camuy-Velez L.A."/>
            <person name="Duan J."/>
            <person name="Sabree Z.L."/>
        </authorList>
    </citation>
    <scope>NUCLEOTIDE SEQUENCE [LARGE SCALE GENOMIC DNA]</scope>
    <source>
        <strain evidence="3 4">PAL113</strain>
    </source>
</reference>
<protein>
    <recommendedName>
        <fullName evidence="1">Thiol-activated cytolysin</fullName>
    </recommendedName>
</protein>
<keyword evidence="4" id="KW-1185">Reference proteome</keyword>
<dbReference type="Gene3D" id="3.30.1040.20">
    <property type="match status" value="1"/>
</dbReference>
<keyword evidence="1" id="KW-1043">Host membrane</keyword>
<feature type="compositionally biased region" description="Acidic residues" evidence="2">
    <location>
        <begin position="266"/>
        <end position="283"/>
    </location>
</feature>
<keyword evidence="1" id="KW-0204">Cytolysis</keyword>
<evidence type="ECO:0000256" key="2">
    <source>
        <dbReference type="SAM" id="MobiDB-lite"/>
    </source>
</evidence>
<keyword evidence="1" id="KW-0732">Signal</keyword>
<organism evidence="3 4">
    <name type="scientific">Aequitasia blattaphilus</name>
    <dbReference type="NCBI Taxonomy" id="2949332"/>
    <lineage>
        <taxon>Bacteria</taxon>
        <taxon>Bacillati</taxon>
        <taxon>Bacillota</taxon>
        <taxon>Clostridia</taxon>
        <taxon>Lachnospirales</taxon>
        <taxon>Lachnospiraceae</taxon>
        <taxon>Aequitasia</taxon>
    </lineage>
</organism>
<keyword evidence="1" id="KW-0812">Transmembrane</keyword>
<comment type="similarity">
    <text evidence="1">Belongs to the cholesterol-dependent cytolysin family.</text>
</comment>
<evidence type="ECO:0000313" key="3">
    <source>
        <dbReference type="EMBL" id="MCP1102808.1"/>
    </source>
</evidence>
<dbReference type="SUPFAM" id="SSF56978">
    <property type="entry name" value="Perfringolysin"/>
    <property type="match status" value="1"/>
</dbReference>
<dbReference type="RefSeq" id="WP_262066594.1">
    <property type="nucleotide sequence ID" value="NZ_JAMXOD010000014.1"/>
</dbReference>
<evidence type="ECO:0000313" key="4">
    <source>
        <dbReference type="Proteomes" id="UP001523566"/>
    </source>
</evidence>
<evidence type="ECO:0000256" key="1">
    <source>
        <dbReference type="RuleBase" id="RU364025"/>
    </source>
</evidence>
<dbReference type="InterPro" id="IPR036359">
    <property type="entry name" value="Thiol_cytolysin_sf"/>
</dbReference>
<keyword evidence="1" id="KW-0354">Hemolysis</keyword>
<keyword evidence="1" id="KW-0800">Toxin</keyword>
<dbReference type="InterPro" id="IPR001869">
    <property type="entry name" value="Thiol_cytolysin"/>
</dbReference>
<dbReference type="Proteomes" id="UP001523566">
    <property type="component" value="Unassembled WGS sequence"/>
</dbReference>
<dbReference type="InterPro" id="IPR036363">
    <property type="entry name" value="Thiol_cytolysin_ab_sf"/>
</dbReference>
<sequence length="803" mass="88993">MKNNKTKRFLASLLVGTLTIGMILPTSLRSHAEDGDVRAEILQSDIRNTDFDENTSEVTSDNTKPKTVTNFLSDGLARLSTDDSASTPDFDQKSLLDMLGGIEDSQSLADVLAQVDDLGNTVNETLSANQDQLGDSADTISLFNESREVSADFWNRLSDAEDADARKDLLNEYLATEHVAYADKLISSDFFTKADTILGDQEQLKNDLRTAYIGEFIRTSVLEKLAYLNVLQEDGENEEARAGLQSIEQNTSQLNEYASMSYLQTESEDNTEEANTDEMTPEEQAELDAVAEANYVEGGLGGASASNDSYEFSDIDYYGKRKPDPKPDPKAEEAKKINEYIKGLKYEPKEALIRKGDRVDTYRKKDCETKGTEWVVMKREKKSLDQGTAKIGALAINNSDLYPGAMFKANSEMADGKGTPVVVSERAPIRVLVNLPGLNADENSRLVKNPNASSINGAMNEILATFFKKNLEAPANMHKQYSMAYSKSQLDAALSIKTDLLKDFKLDFSATMKGEKQVMLVNFEQIYFTAQIVLENQANPSDYFGGKTTAQEVKEKVDDKNPPVVIGTIAYGRNIVVKMETSSSSKDVKAAFEASINGVDISSNTSYKEIMKNTSFSSYVFGGSAGNGHFATHSSLKDVDELIKKESKFTAQTPGVPLYYQPLFIKDNVKGEVAGTTEYVETTTESFNEIKFAACNDGDYYQVSDLKYTPITGCDENGNFIYGKEHTLWDEKHVNGHWKDNRVTIPANAGKIYYGFDITMGSDWPWRGFIPVGRDISVQTYGSCRYSNIKIDIDGRTWIDKSL</sequence>